<dbReference type="AlphaFoldDB" id="A0A1H1L8J9"/>
<accession>A0A1H1L8J9</accession>
<gene>
    <name evidence="2" type="ORF">SAMN05216198_0115</name>
</gene>
<dbReference type="RefSeq" id="WP_157718483.1">
    <property type="nucleotide sequence ID" value="NZ_LT629748.1"/>
</dbReference>
<name>A0A1H1L8J9_9GAMM</name>
<sequence>MIKTPAHYQRRARRKLLRLAFYTVFGSVAGGLLYLAAGLYLPMFL</sequence>
<feature type="transmembrane region" description="Helical" evidence="1">
    <location>
        <begin position="20"/>
        <end position="41"/>
    </location>
</feature>
<evidence type="ECO:0000256" key="1">
    <source>
        <dbReference type="SAM" id="Phobius"/>
    </source>
</evidence>
<dbReference type="Proteomes" id="UP000243426">
    <property type="component" value="Chromosome I"/>
</dbReference>
<evidence type="ECO:0000313" key="3">
    <source>
        <dbReference type="Proteomes" id="UP000243426"/>
    </source>
</evidence>
<organism evidence="2 3">
    <name type="scientific">Halopseudomonas litoralis</name>
    <dbReference type="NCBI Taxonomy" id="797277"/>
    <lineage>
        <taxon>Bacteria</taxon>
        <taxon>Pseudomonadati</taxon>
        <taxon>Pseudomonadota</taxon>
        <taxon>Gammaproteobacteria</taxon>
        <taxon>Pseudomonadales</taxon>
        <taxon>Pseudomonadaceae</taxon>
        <taxon>Halopseudomonas</taxon>
    </lineage>
</organism>
<evidence type="ECO:0000313" key="2">
    <source>
        <dbReference type="EMBL" id="SDR70209.1"/>
    </source>
</evidence>
<keyword evidence="1" id="KW-0472">Membrane</keyword>
<keyword evidence="1" id="KW-1133">Transmembrane helix</keyword>
<reference evidence="3" key="1">
    <citation type="submission" date="2016-10" db="EMBL/GenBank/DDBJ databases">
        <authorList>
            <person name="Varghese N."/>
            <person name="Submissions S."/>
        </authorList>
    </citation>
    <scope>NUCLEOTIDE SEQUENCE [LARGE SCALE GENOMIC DNA]</scope>
    <source>
        <strain evidence="3">2SM5</strain>
    </source>
</reference>
<keyword evidence="1" id="KW-0812">Transmembrane</keyword>
<dbReference type="EMBL" id="LT629748">
    <property type="protein sequence ID" value="SDR70209.1"/>
    <property type="molecule type" value="Genomic_DNA"/>
</dbReference>
<keyword evidence="3" id="KW-1185">Reference proteome</keyword>
<proteinExistence type="predicted"/>
<protein>
    <submittedName>
        <fullName evidence="2">Uncharacterized protein</fullName>
    </submittedName>
</protein>
<dbReference type="STRING" id="797277.SAMN05216198_0115"/>